<dbReference type="EMBL" id="CAJNOQ010014560">
    <property type="protein sequence ID" value="CAF1344182.1"/>
    <property type="molecule type" value="Genomic_DNA"/>
</dbReference>
<dbReference type="OrthoDB" id="9996291at2759"/>
<evidence type="ECO:0000313" key="2">
    <source>
        <dbReference type="EMBL" id="CAF1344182.1"/>
    </source>
</evidence>
<dbReference type="InterPro" id="IPR032675">
    <property type="entry name" value="LRR_dom_sf"/>
</dbReference>
<accession>A0A815GXB1</accession>
<dbReference type="InterPro" id="IPR001810">
    <property type="entry name" value="F-box_dom"/>
</dbReference>
<proteinExistence type="predicted"/>
<gene>
    <name evidence="2" type="ORF">GPM918_LOCUS30586</name>
    <name evidence="3" type="ORF">SRO942_LOCUS31204</name>
</gene>
<name>A0A815GXB1_9BILA</name>
<sequence length="585" mass="68522">MSLELLPNEILLDIFEYFDGIDLLRTFYGLNSRFNLVLHGQFPNCSFKFNSVSKHDFDKICQHYLPTMADYIVTLNLSDNEQTPTQIKLFLSYIPSFNRFTQLRSLSLSNLRSYQTLMKIVEGCHHLCNLTHLELLYCYLQDKQIDFQLIVNHIWSLPKLIHCTIGIAIKGQCLFRTPTIISSSLEYVSIERIQIKLDQINQLFEYTPSLKCLSISVPSFIDNDYIPISIPTLMDLSISSCFTCDASNMAILLQNTPNLRRLSIDLCSELIDGNQWEELIRNCLPKLEVFQFKMKVTLPMGQNLQNRVEELINSFRSPFWIDEHQWFIRFLTSNRTMYLYTLSNKYEENLPVLFKSTDPHDDQQDFYNNITKIISPTFFDQPIPIPSYIRLTQINDLSINLPINDQFWSLVPTLNRLKTLKISFHTNAFQSQVQALLNRAPHLEKLNIHQYESISLQISVFKYINVSVRELDLRGINHYFNEEECIRLSRSPLGIQCEKLSILAYNRKSIISLIENMHKLRALNVRCKDEKYIELSTSIEDNSVEYYDDNEQNEDDCIQWLKSHLPPICIVIRDPKLTCNILIWI</sequence>
<feature type="domain" description="F-box" evidence="1">
    <location>
        <begin position="1"/>
        <end position="52"/>
    </location>
</feature>
<reference evidence="2" key="1">
    <citation type="submission" date="2021-02" db="EMBL/GenBank/DDBJ databases">
        <authorList>
            <person name="Nowell W R."/>
        </authorList>
    </citation>
    <scope>NUCLEOTIDE SEQUENCE</scope>
</reference>
<comment type="caution">
    <text evidence="2">The sequence shown here is derived from an EMBL/GenBank/DDBJ whole genome shotgun (WGS) entry which is preliminary data.</text>
</comment>
<organism evidence="2 4">
    <name type="scientific">Didymodactylos carnosus</name>
    <dbReference type="NCBI Taxonomy" id="1234261"/>
    <lineage>
        <taxon>Eukaryota</taxon>
        <taxon>Metazoa</taxon>
        <taxon>Spiralia</taxon>
        <taxon>Gnathifera</taxon>
        <taxon>Rotifera</taxon>
        <taxon>Eurotatoria</taxon>
        <taxon>Bdelloidea</taxon>
        <taxon>Philodinida</taxon>
        <taxon>Philodinidae</taxon>
        <taxon>Didymodactylos</taxon>
    </lineage>
</organism>
<evidence type="ECO:0000259" key="1">
    <source>
        <dbReference type="PROSITE" id="PS50181"/>
    </source>
</evidence>
<dbReference type="Proteomes" id="UP000663829">
    <property type="component" value="Unassembled WGS sequence"/>
</dbReference>
<dbReference type="Proteomes" id="UP000681722">
    <property type="component" value="Unassembled WGS sequence"/>
</dbReference>
<protein>
    <recommendedName>
        <fullName evidence="1">F-box domain-containing protein</fullName>
    </recommendedName>
</protein>
<keyword evidence="4" id="KW-1185">Reference proteome</keyword>
<dbReference type="EMBL" id="CAJOBC010060523">
    <property type="protein sequence ID" value="CAF4208215.1"/>
    <property type="molecule type" value="Genomic_DNA"/>
</dbReference>
<dbReference type="AlphaFoldDB" id="A0A815GXB1"/>
<evidence type="ECO:0000313" key="4">
    <source>
        <dbReference type="Proteomes" id="UP000663829"/>
    </source>
</evidence>
<evidence type="ECO:0000313" key="3">
    <source>
        <dbReference type="EMBL" id="CAF4208215.1"/>
    </source>
</evidence>
<dbReference type="SUPFAM" id="SSF52047">
    <property type="entry name" value="RNI-like"/>
    <property type="match status" value="2"/>
</dbReference>
<dbReference type="PROSITE" id="PS50181">
    <property type="entry name" value="FBOX"/>
    <property type="match status" value="1"/>
</dbReference>
<dbReference type="Gene3D" id="3.80.10.10">
    <property type="entry name" value="Ribonuclease Inhibitor"/>
    <property type="match status" value="2"/>
</dbReference>